<dbReference type="RefSeq" id="WP_229961834.1">
    <property type="nucleotide sequence ID" value="NZ_JAJJWI010000015.1"/>
</dbReference>
<keyword evidence="1" id="KW-0472">Membrane</keyword>
<evidence type="ECO:0000256" key="1">
    <source>
        <dbReference type="SAM" id="Phobius"/>
    </source>
</evidence>
<feature type="transmembrane region" description="Helical" evidence="1">
    <location>
        <begin position="21"/>
        <end position="40"/>
    </location>
</feature>
<evidence type="ECO:0000313" key="3">
    <source>
        <dbReference type="Proteomes" id="UP001597369"/>
    </source>
</evidence>
<dbReference type="Proteomes" id="UP001597369">
    <property type="component" value="Unassembled WGS sequence"/>
</dbReference>
<organism evidence="2 3">
    <name type="scientific">Pontibacter silvestris</name>
    <dbReference type="NCBI Taxonomy" id="2305183"/>
    <lineage>
        <taxon>Bacteria</taxon>
        <taxon>Pseudomonadati</taxon>
        <taxon>Bacteroidota</taxon>
        <taxon>Cytophagia</taxon>
        <taxon>Cytophagales</taxon>
        <taxon>Hymenobacteraceae</taxon>
        <taxon>Pontibacter</taxon>
    </lineage>
</organism>
<reference evidence="3" key="1">
    <citation type="journal article" date="2019" name="Int. J. Syst. Evol. Microbiol.">
        <title>The Global Catalogue of Microorganisms (GCM) 10K type strain sequencing project: providing services to taxonomists for standard genome sequencing and annotation.</title>
        <authorList>
            <consortium name="The Broad Institute Genomics Platform"/>
            <consortium name="The Broad Institute Genome Sequencing Center for Infectious Disease"/>
            <person name="Wu L."/>
            <person name="Ma J."/>
        </authorList>
    </citation>
    <scope>NUCLEOTIDE SEQUENCE [LARGE SCALE GENOMIC DNA]</scope>
    <source>
        <strain evidence="3">JCM 16545</strain>
    </source>
</reference>
<keyword evidence="3" id="KW-1185">Reference proteome</keyword>
<dbReference type="EMBL" id="JBHUHV010000028">
    <property type="protein sequence ID" value="MFD2067038.1"/>
    <property type="molecule type" value="Genomic_DNA"/>
</dbReference>
<keyword evidence="1" id="KW-1133">Transmembrane helix</keyword>
<feature type="transmembrane region" description="Helical" evidence="1">
    <location>
        <begin position="80"/>
        <end position="98"/>
    </location>
</feature>
<keyword evidence="1" id="KW-0812">Transmembrane</keyword>
<feature type="transmembrane region" description="Helical" evidence="1">
    <location>
        <begin position="46"/>
        <end position="68"/>
    </location>
</feature>
<evidence type="ECO:0000313" key="2">
    <source>
        <dbReference type="EMBL" id="MFD2067038.1"/>
    </source>
</evidence>
<sequence length="110" mass="12535">MAAENIFRTLGLSSAKRSISMLLFSWFLNVIWLAVNYFWHFASVEVLLAMPLLLLIYAAIALVAYIYWGVRQVREQGVPYAGVMVGVIVAVTLLYLNYNLLQYVLVALRF</sequence>
<protein>
    <submittedName>
        <fullName evidence="2">Uncharacterized protein</fullName>
    </submittedName>
</protein>
<accession>A0ABW4WWD9</accession>
<proteinExistence type="predicted"/>
<name>A0ABW4WWD9_9BACT</name>
<gene>
    <name evidence="2" type="ORF">ACFSKU_09095</name>
</gene>
<comment type="caution">
    <text evidence="2">The sequence shown here is derived from an EMBL/GenBank/DDBJ whole genome shotgun (WGS) entry which is preliminary data.</text>
</comment>